<evidence type="ECO:0000313" key="2">
    <source>
        <dbReference type="Proteomes" id="UP000324738"/>
    </source>
</evidence>
<organism evidence="1 2">
    <name type="scientific">Aureimonas fodinaquatilis</name>
    <dbReference type="NCBI Taxonomy" id="2565783"/>
    <lineage>
        <taxon>Bacteria</taxon>
        <taxon>Pseudomonadati</taxon>
        <taxon>Pseudomonadota</taxon>
        <taxon>Alphaproteobacteria</taxon>
        <taxon>Hyphomicrobiales</taxon>
        <taxon>Aurantimonadaceae</taxon>
        <taxon>Aureimonas</taxon>
    </lineage>
</organism>
<evidence type="ECO:0008006" key="3">
    <source>
        <dbReference type="Google" id="ProtNLM"/>
    </source>
</evidence>
<dbReference type="Proteomes" id="UP000324738">
    <property type="component" value="Unassembled WGS sequence"/>
</dbReference>
<dbReference type="EMBL" id="VTWH01000001">
    <property type="protein sequence ID" value="KAA0972724.1"/>
    <property type="molecule type" value="Genomic_DNA"/>
</dbReference>
<keyword evidence="2" id="KW-1185">Reference proteome</keyword>
<dbReference type="OrthoDB" id="9813050at2"/>
<comment type="caution">
    <text evidence="1">The sequence shown here is derived from an EMBL/GenBank/DDBJ whole genome shotgun (WGS) entry which is preliminary data.</text>
</comment>
<sequence>MPFTPREIEVLPLVISAPRFSTYLRARGGDIEEALRLYRWNLEVSSALLVALQLCEVSVRNSIATAIENTYGPSWPWNRGFQISLKTSRHGYSPRCNLIDLAKRAPATSKIVAELKFIFWEQMFTARHDQAIWNRQLKIVFPNCDCTNTVQQLRTYGLKELNKIRVLRNRIAHHEPILENNIQQEYERIRLMIAWTNDTTAEWLDKIERVRHLIGQMP</sequence>
<reference evidence="1 2" key="1">
    <citation type="submission" date="2019-08" db="EMBL/GenBank/DDBJ databases">
        <title>Aureimonas fodiniaquatilis sp. nov., isolated from a coal mine wastewater.</title>
        <authorList>
            <person name="Kim W."/>
        </authorList>
    </citation>
    <scope>NUCLEOTIDE SEQUENCE [LARGE SCALE GENOMIC DNA]</scope>
    <source>
        <strain evidence="1 2">CAU 1482</strain>
    </source>
</reference>
<dbReference type="AlphaFoldDB" id="A0A5B0E110"/>
<name>A0A5B0E110_9HYPH</name>
<gene>
    <name evidence="1" type="ORF">FPY71_04495</name>
</gene>
<proteinExistence type="predicted"/>
<evidence type="ECO:0000313" key="1">
    <source>
        <dbReference type="EMBL" id="KAA0972724.1"/>
    </source>
</evidence>
<protein>
    <recommendedName>
        <fullName evidence="3">Abi family protein</fullName>
    </recommendedName>
</protein>
<accession>A0A5B0E110</accession>